<evidence type="ECO:0000313" key="1">
    <source>
        <dbReference type="EMBL" id="QZN96122.1"/>
    </source>
</evidence>
<accession>A0ABX9ALR9</accession>
<dbReference type="EMBL" id="CP081864">
    <property type="protein sequence ID" value="QZN96122.1"/>
    <property type="molecule type" value="Genomic_DNA"/>
</dbReference>
<name>A0ABX9ALR9_9ENTR</name>
<keyword evidence="2" id="KW-1185">Reference proteome</keyword>
<evidence type="ECO:0000313" key="2">
    <source>
        <dbReference type="Proteomes" id="UP000825886"/>
    </source>
</evidence>
<sequence length="118" mass="13466">MLFVFYITVPMNVMAMGIENMEDACNTRGAEFQKDVYIDGYSINTILPGEEYGFYVRVLKEWFKVVLRSEKEKDVYRDQFASTARMANAMGIPVNVCLDRTGGSYLLGIEILSNRSTH</sequence>
<dbReference type="RefSeq" id="WP_222159185.1">
    <property type="nucleotide sequence ID" value="NZ_CP081864.1"/>
</dbReference>
<organism evidence="1 2">
    <name type="scientific">Symbiopectobacterium purcellii</name>
    <dbReference type="NCBI Taxonomy" id="2871826"/>
    <lineage>
        <taxon>Bacteria</taxon>
        <taxon>Pseudomonadati</taxon>
        <taxon>Pseudomonadota</taxon>
        <taxon>Gammaproteobacteria</taxon>
        <taxon>Enterobacterales</taxon>
        <taxon>Enterobacteriaceae</taxon>
    </lineage>
</organism>
<proteinExistence type="predicted"/>
<gene>
    <name evidence="1" type="ORF">K6K13_01100</name>
</gene>
<dbReference type="Proteomes" id="UP000825886">
    <property type="component" value="Chromosome"/>
</dbReference>
<reference evidence="1 2" key="1">
    <citation type="submission" date="2021-08" db="EMBL/GenBank/DDBJ databases">
        <title>Culture and genomic analysis of Symbiopectobacterium purcellii sp. nov. gen. nov., isolated from the leafhopper Empoasca decipiens.</title>
        <authorList>
            <person name="Nadal-Jimenez P."/>
            <person name="Siozios S."/>
            <person name="Halliday N."/>
            <person name="Camara M."/>
            <person name="Hurst G.D.D."/>
        </authorList>
    </citation>
    <scope>NUCLEOTIDE SEQUENCE [LARGE SCALE GENOMIC DNA]</scope>
    <source>
        <strain evidence="1 2">SyEd1</strain>
    </source>
</reference>
<protein>
    <submittedName>
        <fullName evidence="1">Uncharacterized protein</fullName>
    </submittedName>
</protein>